<evidence type="ECO:0000313" key="3">
    <source>
        <dbReference type="Proteomes" id="UP000321570"/>
    </source>
</evidence>
<evidence type="ECO:0000256" key="1">
    <source>
        <dbReference type="SAM" id="MobiDB-lite"/>
    </source>
</evidence>
<name>A0A564Y6V9_HYMDI</name>
<organism evidence="2 3">
    <name type="scientific">Hymenolepis diminuta</name>
    <name type="common">Rat tapeworm</name>
    <dbReference type="NCBI Taxonomy" id="6216"/>
    <lineage>
        <taxon>Eukaryota</taxon>
        <taxon>Metazoa</taxon>
        <taxon>Spiralia</taxon>
        <taxon>Lophotrochozoa</taxon>
        <taxon>Platyhelminthes</taxon>
        <taxon>Cestoda</taxon>
        <taxon>Eucestoda</taxon>
        <taxon>Cyclophyllidea</taxon>
        <taxon>Hymenolepididae</taxon>
        <taxon>Hymenolepis</taxon>
    </lineage>
</organism>
<protein>
    <submittedName>
        <fullName evidence="2">Uncharacterized protein</fullName>
    </submittedName>
</protein>
<accession>A0A564Y6V9</accession>
<reference evidence="2 3" key="1">
    <citation type="submission" date="2019-07" db="EMBL/GenBank/DDBJ databases">
        <authorList>
            <person name="Jastrzebski P J."/>
            <person name="Paukszto L."/>
            <person name="Jastrzebski P J."/>
        </authorList>
    </citation>
    <scope>NUCLEOTIDE SEQUENCE [LARGE SCALE GENOMIC DNA]</scope>
    <source>
        <strain evidence="2 3">WMS-il1</strain>
    </source>
</reference>
<keyword evidence="3" id="KW-1185">Reference proteome</keyword>
<gene>
    <name evidence="2" type="ORF">WMSIL1_LOCUS3410</name>
</gene>
<dbReference type="AlphaFoldDB" id="A0A564Y6V9"/>
<dbReference type="Proteomes" id="UP000321570">
    <property type="component" value="Unassembled WGS sequence"/>
</dbReference>
<dbReference type="EMBL" id="CABIJS010000110">
    <property type="protein sequence ID" value="VUZ42981.1"/>
    <property type="molecule type" value="Genomic_DNA"/>
</dbReference>
<sequence>MHSRLGRALPLDDSSTTRKDLCKQGNTAALAAPQRTWCISLIHSPPSLNGLADQHVDNVKRQLPVSQGVRWVGGGRSVVEKEVNKYDQNTYPLVTLPNNGEYHQYRPPDQACSQSLSESN</sequence>
<proteinExistence type="predicted"/>
<evidence type="ECO:0000313" key="2">
    <source>
        <dbReference type="EMBL" id="VUZ42981.1"/>
    </source>
</evidence>
<feature type="region of interest" description="Disordered" evidence="1">
    <location>
        <begin position="97"/>
        <end position="120"/>
    </location>
</feature>
<feature type="compositionally biased region" description="Polar residues" evidence="1">
    <location>
        <begin position="111"/>
        <end position="120"/>
    </location>
</feature>